<evidence type="ECO:0000256" key="3">
    <source>
        <dbReference type="ARBA" id="ARBA00023014"/>
    </source>
</evidence>
<dbReference type="Pfam" id="PF14691">
    <property type="entry name" value="Fer4_20"/>
    <property type="match status" value="1"/>
</dbReference>
<dbReference type="Pfam" id="PF00037">
    <property type="entry name" value="Fer4"/>
    <property type="match status" value="1"/>
</dbReference>
<dbReference type="RefSeq" id="WP_084067589.1">
    <property type="nucleotide sequence ID" value="NZ_FWXY01000005.1"/>
</dbReference>
<dbReference type="PROSITE" id="PS00198">
    <property type="entry name" value="4FE4S_FER_1"/>
    <property type="match status" value="1"/>
</dbReference>
<accession>A0A1W2AHJ6</accession>
<dbReference type="EMBL" id="FWXY01000005">
    <property type="protein sequence ID" value="SMC60175.1"/>
    <property type="molecule type" value="Genomic_DNA"/>
</dbReference>
<dbReference type="GO" id="GO:0046872">
    <property type="term" value="F:metal ion binding"/>
    <property type="evidence" value="ECO:0007669"/>
    <property type="project" value="UniProtKB-KW"/>
</dbReference>
<dbReference type="Pfam" id="PF07992">
    <property type="entry name" value="Pyr_redox_2"/>
    <property type="match status" value="1"/>
</dbReference>
<name>A0A1W2AHJ6_9BACT</name>
<keyword evidence="2" id="KW-0408">Iron</keyword>
<dbReference type="PANTHER" id="PTHR42783:SF3">
    <property type="entry name" value="GLUTAMATE SYNTHASE [NADPH] SMALL CHAIN-RELATED"/>
    <property type="match status" value="1"/>
</dbReference>
<feature type="domain" description="4Fe-4S ferredoxin-type" evidence="4">
    <location>
        <begin position="561"/>
        <end position="590"/>
    </location>
</feature>
<evidence type="ECO:0000259" key="4">
    <source>
        <dbReference type="PROSITE" id="PS51379"/>
    </source>
</evidence>
<keyword evidence="6" id="KW-1185">Reference proteome</keyword>
<evidence type="ECO:0000313" key="6">
    <source>
        <dbReference type="Proteomes" id="UP000192418"/>
    </source>
</evidence>
<dbReference type="SUPFAM" id="SSF51971">
    <property type="entry name" value="Nucleotide-binding domain"/>
    <property type="match status" value="1"/>
</dbReference>
<proteinExistence type="predicted"/>
<gene>
    <name evidence="5" type="ORF">SAMN02746065_10594</name>
</gene>
<dbReference type="OrthoDB" id="9803192at2"/>
<dbReference type="InterPro" id="IPR023753">
    <property type="entry name" value="FAD/NAD-binding_dom"/>
</dbReference>
<dbReference type="GO" id="GO:0016491">
    <property type="term" value="F:oxidoreductase activity"/>
    <property type="evidence" value="ECO:0007669"/>
    <property type="project" value="InterPro"/>
</dbReference>
<reference evidence="5 6" key="1">
    <citation type="submission" date="2017-04" db="EMBL/GenBank/DDBJ databases">
        <authorList>
            <person name="Afonso C.L."/>
            <person name="Miller P.J."/>
            <person name="Scott M.A."/>
            <person name="Spackman E."/>
            <person name="Goraichik I."/>
            <person name="Dimitrov K.M."/>
            <person name="Suarez D.L."/>
            <person name="Swayne D.E."/>
        </authorList>
    </citation>
    <scope>NUCLEOTIDE SEQUENCE [LARGE SCALE GENOMIC DNA]</scope>
    <source>
        <strain evidence="5 6">DSM 3385</strain>
    </source>
</reference>
<sequence>MESQAMIKDKPTFQGLTNNVSLYISKSHASSRINKTGSWRFARPVYENKTAPCSASCPAGNYIPKVVMHLSKENIHGAFRALIQENPFPATCGRVCFHTCESACNRGSQDQAVAFRCLERYIGDMAITENFPLDAKSLAAGNAGNIKVAILGAGPAGLSAAFFLTRLGFSCEIFESTDKAGGVMQWGIPSHRLPKSVLDHEIQRIVNMGIKIHYNHSLDAEFMTTAHHSFGAMFISPGLSVPLTMGIEGESHIHQGLQLLMDIQTKDMPLKQGRVAVIGGGNTAIDVARSLKRLGADPVIVYRRRKQDMPAFAQEIVDTEKEGIEIIELKSPVAVQKIDKGFILNLVSMAPVTEKGNDGRTRVMPVDNTPETMIFSEIYSGIGATLHDSWKADADAPESAIKLDHVDFHLKDIPFLYGGDCVNDVQSVTHAIASGKEAAIALSAYVDSGIDSVKKTVDICRLGAGKALSMEIYLQGERRLNSDHVVTDTEINLDYFTSTPRIEPGHIPLKTSVTSFKEVEKTFTREAAMAEALRCYQCGFCNECENCRIFCPEISITRQNGKKMIDLDYCKGCGVCSVECPRNAITMEEEK</sequence>
<evidence type="ECO:0000313" key="5">
    <source>
        <dbReference type="EMBL" id="SMC60175.1"/>
    </source>
</evidence>
<dbReference type="STRING" id="1121400.SAMN02746065_10594"/>
<dbReference type="Proteomes" id="UP000192418">
    <property type="component" value="Unassembled WGS sequence"/>
</dbReference>
<dbReference type="InterPro" id="IPR017896">
    <property type="entry name" value="4Fe4S_Fe-S-bd"/>
</dbReference>
<evidence type="ECO:0000256" key="1">
    <source>
        <dbReference type="ARBA" id="ARBA00022723"/>
    </source>
</evidence>
<organism evidence="5 6">
    <name type="scientific">Desulfocicer vacuolatum DSM 3385</name>
    <dbReference type="NCBI Taxonomy" id="1121400"/>
    <lineage>
        <taxon>Bacteria</taxon>
        <taxon>Pseudomonadati</taxon>
        <taxon>Thermodesulfobacteriota</taxon>
        <taxon>Desulfobacteria</taxon>
        <taxon>Desulfobacterales</taxon>
        <taxon>Desulfobacteraceae</taxon>
        <taxon>Desulfocicer</taxon>
    </lineage>
</organism>
<dbReference type="InterPro" id="IPR009051">
    <property type="entry name" value="Helical_ferredxn"/>
</dbReference>
<dbReference type="SUPFAM" id="SSF46548">
    <property type="entry name" value="alpha-helical ferredoxin"/>
    <property type="match status" value="2"/>
</dbReference>
<dbReference type="AlphaFoldDB" id="A0A1W2AHJ6"/>
<dbReference type="InterPro" id="IPR017900">
    <property type="entry name" value="4Fe4S_Fe_S_CS"/>
</dbReference>
<dbReference type="InterPro" id="IPR028261">
    <property type="entry name" value="DPD_II"/>
</dbReference>
<dbReference type="InterPro" id="IPR036188">
    <property type="entry name" value="FAD/NAD-bd_sf"/>
</dbReference>
<evidence type="ECO:0000256" key="2">
    <source>
        <dbReference type="ARBA" id="ARBA00023004"/>
    </source>
</evidence>
<dbReference type="PRINTS" id="PR00419">
    <property type="entry name" value="ADXRDTASE"/>
</dbReference>
<keyword evidence="3" id="KW-0411">Iron-sulfur</keyword>
<dbReference type="Gene3D" id="3.30.70.20">
    <property type="match status" value="1"/>
</dbReference>
<dbReference type="Gene3D" id="3.50.50.60">
    <property type="entry name" value="FAD/NAD(P)-binding domain"/>
    <property type="match status" value="2"/>
</dbReference>
<dbReference type="Gene3D" id="1.10.1060.10">
    <property type="entry name" value="Alpha-helical ferredoxin"/>
    <property type="match status" value="1"/>
</dbReference>
<dbReference type="GO" id="GO:0051536">
    <property type="term" value="F:iron-sulfur cluster binding"/>
    <property type="evidence" value="ECO:0007669"/>
    <property type="project" value="UniProtKB-KW"/>
</dbReference>
<protein>
    <submittedName>
        <fullName evidence="5">NADPH-dependent glutamate synthase beta chain</fullName>
    </submittedName>
</protein>
<dbReference type="PANTHER" id="PTHR42783">
    <property type="entry name" value="GLUTAMATE SYNTHASE [NADPH] SMALL CHAIN"/>
    <property type="match status" value="1"/>
</dbReference>
<keyword evidence="1" id="KW-0479">Metal-binding</keyword>
<dbReference type="PROSITE" id="PS51379">
    <property type="entry name" value="4FE4S_FER_2"/>
    <property type="match status" value="1"/>
</dbReference>